<evidence type="ECO:0000313" key="2">
    <source>
        <dbReference type="Proteomes" id="UP000625682"/>
    </source>
</evidence>
<proteinExistence type="predicted"/>
<comment type="caution">
    <text evidence="1">The sequence shown here is derived from an EMBL/GenBank/DDBJ whole genome shotgun (WGS) entry which is preliminary data.</text>
</comment>
<accession>A0A917UKL5</accession>
<dbReference type="Proteomes" id="UP000625682">
    <property type="component" value="Unassembled WGS sequence"/>
</dbReference>
<protein>
    <submittedName>
        <fullName evidence="1">Uncharacterized protein</fullName>
    </submittedName>
</protein>
<sequence>MHRTRSRSGTKVATNRRLSFTDLAIYIKCLSLFDACGPEADGEWLIRELSLPPEETRHSMRRLVELGYLRTPQSICEDMAEPLHLRR</sequence>
<name>A0A917UKL5_9ACTN</name>
<reference evidence="1" key="1">
    <citation type="journal article" date="2014" name="Int. J. Syst. Evol. Microbiol.">
        <title>Complete genome sequence of Corynebacterium casei LMG S-19264T (=DSM 44701T), isolated from a smear-ripened cheese.</title>
        <authorList>
            <consortium name="US DOE Joint Genome Institute (JGI-PGF)"/>
            <person name="Walter F."/>
            <person name="Albersmeier A."/>
            <person name="Kalinowski J."/>
            <person name="Ruckert C."/>
        </authorList>
    </citation>
    <scope>NUCLEOTIDE SEQUENCE</scope>
    <source>
        <strain evidence="1">CGMCC 4.7272</strain>
    </source>
</reference>
<gene>
    <name evidence="1" type="ORF">GCM10012282_70560</name>
</gene>
<organism evidence="1 2">
    <name type="scientific">Streptomyces lacrimifluminis</name>
    <dbReference type="NCBI Taxonomy" id="1500077"/>
    <lineage>
        <taxon>Bacteria</taxon>
        <taxon>Bacillati</taxon>
        <taxon>Actinomycetota</taxon>
        <taxon>Actinomycetes</taxon>
        <taxon>Kitasatosporales</taxon>
        <taxon>Streptomycetaceae</taxon>
        <taxon>Streptomyces</taxon>
    </lineage>
</organism>
<evidence type="ECO:0000313" key="1">
    <source>
        <dbReference type="EMBL" id="GGJ63229.1"/>
    </source>
</evidence>
<dbReference type="EMBL" id="BMMU01000036">
    <property type="protein sequence ID" value="GGJ63229.1"/>
    <property type="molecule type" value="Genomic_DNA"/>
</dbReference>
<dbReference type="AlphaFoldDB" id="A0A917UKL5"/>
<keyword evidence="2" id="KW-1185">Reference proteome</keyword>
<reference evidence="1" key="2">
    <citation type="submission" date="2020-09" db="EMBL/GenBank/DDBJ databases">
        <authorList>
            <person name="Sun Q."/>
            <person name="Zhou Y."/>
        </authorList>
    </citation>
    <scope>NUCLEOTIDE SEQUENCE</scope>
    <source>
        <strain evidence="1">CGMCC 4.7272</strain>
    </source>
</reference>